<evidence type="ECO:0000256" key="1">
    <source>
        <dbReference type="SAM" id="MobiDB-lite"/>
    </source>
</evidence>
<dbReference type="AlphaFoldDB" id="A0AAD3SFZ7"/>
<gene>
    <name evidence="2" type="ORF">Nepgr_011931</name>
</gene>
<evidence type="ECO:0000313" key="2">
    <source>
        <dbReference type="EMBL" id="GMH10090.1"/>
    </source>
</evidence>
<dbReference type="PANTHER" id="PTHR33448">
    <property type="entry name" value="CHLOROPLAST PROTEIN HCF243-RELATED"/>
    <property type="match status" value="1"/>
</dbReference>
<dbReference type="PANTHER" id="PTHR33448:SF10">
    <property type="entry name" value="PROTAMINE P1 FAMILY PROTEIN"/>
    <property type="match status" value="1"/>
</dbReference>
<feature type="region of interest" description="Disordered" evidence="1">
    <location>
        <begin position="1"/>
        <end position="94"/>
    </location>
</feature>
<evidence type="ECO:0000313" key="3">
    <source>
        <dbReference type="Proteomes" id="UP001279734"/>
    </source>
</evidence>
<organism evidence="2 3">
    <name type="scientific">Nepenthes gracilis</name>
    <name type="common">Slender pitcher plant</name>
    <dbReference type="NCBI Taxonomy" id="150966"/>
    <lineage>
        <taxon>Eukaryota</taxon>
        <taxon>Viridiplantae</taxon>
        <taxon>Streptophyta</taxon>
        <taxon>Embryophyta</taxon>
        <taxon>Tracheophyta</taxon>
        <taxon>Spermatophyta</taxon>
        <taxon>Magnoliopsida</taxon>
        <taxon>eudicotyledons</taxon>
        <taxon>Gunneridae</taxon>
        <taxon>Pentapetalae</taxon>
        <taxon>Caryophyllales</taxon>
        <taxon>Nepenthaceae</taxon>
        <taxon>Nepenthes</taxon>
    </lineage>
</organism>
<sequence>MGREMKTSSYSSKPISSPGRAEKFPPPLMRFLRSNAGSRSRGRSRASPIFSRKKTEAAAIETQEPSSPKVTCIGQVRVRRSRPGPKPEPRKTTGKSGCYCVRMALFCGFINLKLLARSVRKCVFIFHCRSVKIRTDSLKNGKNLVGEISGKDEDEDHEIRLDERVACAEFVSSSSTPPKNALLLTRSRSAPYRSSSLANRFWESPLTTGEARKTEQENRGTTESTSTPTLENELIRRDSEAGFRTGQENDGYLGFRGEIEGSNEDLSVRNSPDGVLKTEEGGFKARVLTLKRCNSEPARGSLNSDPEGSVVRRDRRFGFTECSTPHVDD</sequence>
<feature type="compositionally biased region" description="Basic and acidic residues" evidence="1">
    <location>
        <begin position="210"/>
        <end position="220"/>
    </location>
</feature>
<proteinExistence type="predicted"/>
<comment type="caution">
    <text evidence="2">The sequence shown here is derived from an EMBL/GenBank/DDBJ whole genome shotgun (WGS) entry which is preliminary data.</text>
</comment>
<reference evidence="2" key="1">
    <citation type="submission" date="2023-05" db="EMBL/GenBank/DDBJ databases">
        <title>Nepenthes gracilis genome sequencing.</title>
        <authorList>
            <person name="Fukushima K."/>
        </authorList>
    </citation>
    <scope>NUCLEOTIDE SEQUENCE</scope>
    <source>
        <strain evidence="2">SING2019-196</strain>
    </source>
</reference>
<accession>A0AAD3SFZ7</accession>
<dbReference type="EMBL" id="BSYO01000009">
    <property type="protein sequence ID" value="GMH10090.1"/>
    <property type="molecule type" value="Genomic_DNA"/>
</dbReference>
<feature type="compositionally biased region" description="Low complexity" evidence="1">
    <location>
        <begin position="8"/>
        <end position="17"/>
    </location>
</feature>
<dbReference type="Proteomes" id="UP001279734">
    <property type="component" value="Unassembled WGS sequence"/>
</dbReference>
<name>A0AAD3SFZ7_NEPGR</name>
<protein>
    <submittedName>
        <fullName evidence="2">Uncharacterized protein</fullName>
    </submittedName>
</protein>
<keyword evidence="3" id="KW-1185">Reference proteome</keyword>
<feature type="region of interest" description="Disordered" evidence="1">
    <location>
        <begin position="205"/>
        <end position="229"/>
    </location>
</feature>